<accession>A0A348AQY4</accession>
<proteinExistence type="predicted"/>
<feature type="domain" description="TIR" evidence="1">
    <location>
        <begin position="5"/>
        <end position="113"/>
    </location>
</feature>
<feature type="domain" description="SMODS-associated and fused to various effectors" evidence="2">
    <location>
        <begin position="224"/>
        <end position="390"/>
    </location>
</feature>
<dbReference type="SUPFAM" id="SSF52200">
    <property type="entry name" value="Toll/Interleukin receptor TIR domain"/>
    <property type="match status" value="1"/>
</dbReference>
<dbReference type="Pfam" id="PF13676">
    <property type="entry name" value="TIR_2"/>
    <property type="match status" value="1"/>
</dbReference>
<organism evidence="3 4">
    <name type="scientific">Methylomusa anaerophila</name>
    <dbReference type="NCBI Taxonomy" id="1930071"/>
    <lineage>
        <taxon>Bacteria</taxon>
        <taxon>Bacillati</taxon>
        <taxon>Bacillota</taxon>
        <taxon>Negativicutes</taxon>
        <taxon>Selenomonadales</taxon>
        <taxon>Sporomusaceae</taxon>
        <taxon>Methylomusa</taxon>
    </lineage>
</organism>
<sequence length="396" mass="46081">MGSMFFISYSHEDDKDTKNIQQLDHVLKAYGLKTWIDQKNLPAGRMEQNIKKIIECERVEGYVLYVSQHSLRSHPVCEWELKPALKKRDHDPNFIMFFVLEGITFEEFKELSWRKFGVDLTQYYYQRIEEGNRLQTYHSVAQKLLDSKLQQVTEPLSEWVLNLYARGEDPKTSNKQPHLQIDLSYFFAERIPQQQEWEEIIIPAWQGIKRKIAGCPGRIHLQSNVLLPTGIAFGRVFHAATKYCLTFSDQEGWQTEGSVKDKAPLRQESHRGREDSDNIILEVGIAQDTRKATNDYVEKHHLDYRAWHSLKAEECSRNFIASPQHAYDTMTQIAEKIRKCSSEYPGNILIHLFYAGPLALAFMIGHCLNAVGPIQLYEFHKGLQQYEQGLLLKMND</sequence>
<dbReference type="InterPro" id="IPR000157">
    <property type="entry name" value="TIR_dom"/>
</dbReference>
<dbReference type="NCBIfam" id="NF033611">
    <property type="entry name" value="SAVED"/>
    <property type="match status" value="1"/>
</dbReference>
<dbReference type="InterPro" id="IPR035897">
    <property type="entry name" value="Toll_tir_struct_dom_sf"/>
</dbReference>
<name>A0A348AQY4_9FIRM</name>
<evidence type="ECO:0000313" key="3">
    <source>
        <dbReference type="EMBL" id="BBB93482.1"/>
    </source>
</evidence>
<dbReference type="AlphaFoldDB" id="A0A348AQY4"/>
<evidence type="ECO:0000259" key="2">
    <source>
        <dbReference type="Pfam" id="PF18145"/>
    </source>
</evidence>
<evidence type="ECO:0008006" key="5">
    <source>
        <dbReference type="Google" id="ProtNLM"/>
    </source>
</evidence>
<reference evidence="3 4" key="1">
    <citation type="journal article" date="2018" name="Int. J. Syst. Evol. Microbiol.">
        <title>Methylomusa anaerophila gen. nov., sp. nov., an anaerobic methanol-utilizing bacterium isolated from a microbial fuel cell.</title>
        <authorList>
            <person name="Amano N."/>
            <person name="Yamamuro A."/>
            <person name="Miyahara M."/>
            <person name="Kouzuma A."/>
            <person name="Abe T."/>
            <person name="Watanabe K."/>
        </authorList>
    </citation>
    <scope>NUCLEOTIDE SEQUENCE [LARGE SCALE GENOMIC DNA]</scope>
    <source>
        <strain evidence="3 4">MMFC1</strain>
    </source>
</reference>
<dbReference type="Pfam" id="PF18145">
    <property type="entry name" value="SAVED"/>
    <property type="match status" value="1"/>
</dbReference>
<dbReference type="Gene3D" id="3.40.50.10140">
    <property type="entry name" value="Toll/interleukin-1 receptor homology (TIR) domain"/>
    <property type="match status" value="1"/>
</dbReference>
<keyword evidence="4" id="KW-1185">Reference proteome</keyword>
<dbReference type="Proteomes" id="UP000276437">
    <property type="component" value="Chromosome"/>
</dbReference>
<evidence type="ECO:0000313" key="4">
    <source>
        <dbReference type="Proteomes" id="UP000276437"/>
    </source>
</evidence>
<dbReference type="InterPro" id="IPR040836">
    <property type="entry name" value="SAVED"/>
</dbReference>
<dbReference type="GO" id="GO:0007165">
    <property type="term" value="P:signal transduction"/>
    <property type="evidence" value="ECO:0007669"/>
    <property type="project" value="InterPro"/>
</dbReference>
<dbReference type="KEGG" id="mana:MAMMFC1_04199"/>
<evidence type="ECO:0000259" key="1">
    <source>
        <dbReference type="Pfam" id="PF13676"/>
    </source>
</evidence>
<dbReference type="EMBL" id="AP018449">
    <property type="protein sequence ID" value="BBB93482.1"/>
    <property type="molecule type" value="Genomic_DNA"/>
</dbReference>
<protein>
    <recommendedName>
        <fullName evidence="5">SMODS-associated and fused to various effectors domain-containing protein</fullName>
    </recommendedName>
</protein>
<gene>
    <name evidence="3" type="ORF">MAMMFC1_04199</name>
</gene>